<reference evidence="8" key="2">
    <citation type="submission" date="2022-09" db="EMBL/GenBank/DDBJ databases">
        <title>Biosynthetic gene clusters of Dactylosporangioum fulvum.</title>
        <authorList>
            <person name="Caradec T."/>
        </authorList>
    </citation>
    <scope>NUCLEOTIDE SEQUENCE</scope>
    <source>
        <strain evidence="8">NRRL B-16292</strain>
    </source>
</reference>
<comment type="similarity">
    <text evidence="1 3">Belongs to the TPP enzyme family.</text>
</comment>
<dbReference type="InterPro" id="IPR029061">
    <property type="entry name" value="THDP-binding"/>
</dbReference>
<dbReference type="Pfam" id="PF00205">
    <property type="entry name" value="TPP_enzyme_M"/>
    <property type="match status" value="1"/>
</dbReference>
<dbReference type="EMBL" id="CP073720">
    <property type="protein sequence ID" value="UWP84741.1"/>
    <property type="molecule type" value="Genomic_DNA"/>
</dbReference>
<evidence type="ECO:0000313" key="8">
    <source>
        <dbReference type="EMBL" id="UWP84741.1"/>
    </source>
</evidence>
<evidence type="ECO:0000259" key="6">
    <source>
        <dbReference type="Pfam" id="PF02775"/>
    </source>
</evidence>
<dbReference type="InterPro" id="IPR047212">
    <property type="entry name" value="TPP_POXB-like"/>
</dbReference>
<sequence length="589" mass="63401">MTKQTVGEAIIARLADWGVDTVFGLPGDGINGLMEGLRRNADRVRFVLVHHEEAAAFMATAHAKATGRLGVCLATSGPGGIHLANGLYDAKLDHAPVLALTGMQESSVLGTAYQQEVHLDRLFQDVAEYDEPIVNPAQVPALVDIAVRTALARRGVAHLTIPNDVQVARAGDNPFEEVGPVREPATAPVWVHPPVRPADDDLQAAADLLNAGERVAILAGVGARHAGALVELTADVLGAPIVKSLLGKMSVPDDSPFTVGGLGLLGTAPSEDLMDECDTLLMVGTNFPYTKFLPEPGKARVIQIDAEPARVGTRIPTDVPLVGDAGATLESLLPRLKRREDRRHLRKYQEKMRDWREKMAALEEPERDPIAPQYLVRELDRAATADAILCCDSGTVATWAARHWQVTGRREFYLSGTLATMAPGLPYAVALQHEYPGRQCIAYVGDGGFAMLMAEFHTAARYGLPVKVVINNNNALGMIIWEQMVLGLPEFGVRFGDPAPDYAAWARGCGGYGAHVTDPRDLPGKLREALAFDGPALVDVVVDANEPPMPAKVTYQQAVKFAEAFLRGQPHRASIATTILKDRITQLKG</sequence>
<protein>
    <submittedName>
        <fullName evidence="8">Thiamine pyrophosphate-binding protein</fullName>
    </submittedName>
</protein>
<evidence type="ECO:0000256" key="1">
    <source>
        <dbReference type="ARBA" id="ARBA00007812"/>
    </source>
</evidence>
<accession>A0ABY5W5X2</accession>
<dbReference type="InterPro" id="IPR047211">
    <property type="entry name" value="POXB-like"/>
</dbReference>
<reference evidence="8" key="1">
    <citation type="submission" date="2021-04" db="EMBL/GenBank/DDBJ databases">
        <authorList>
            <person name="Hartkoorn R.C."/>
            <person name="Beaudoing E."/>
            <person name="Hot D."/>
        </authorList>
    </citation>
    <scope>NUCLEOTIDE SEQUENCE</scope>
    <source>
        <strain evidence="8">NRRL B-16292</strain>
    </source>
</reference>
<dbReference type="Pfam" id="PF02775">
    <property type="entry name" value="TPP_enzyme_C"/>
    <property type="match status" value="1"/>
</dbReference>
<dbReference type="PANTHER" id="PTHR42981:SF2">
    <property type="entry name" value="PYRUVATE DEHYDROGENASE [UBIQUINONE]"/>
    <property type="match status" value="1"/>
</dbReference>
<evidence type="ECO:0000256" key="2">
    <source>
        <dbReference type="ARBA" id="ARBA00023052"/>
    </source>
</evidence>
<dbReference type="InterPro" id="IPR012000">
    <property type="entry name" value="Thiamin_PyroP_enz_cen_dom"/>
</dbReference>
<dbReference type="InterPro" id="IPR047210">
    <property type="entry name" value="TPP_PYR_POXB-like"/>
</dbReference>
<keyword evidence="2 3" id="KW-0786">Thiamine pyrophosphate</keyword>
<proteinExistence type="inferred from homology"/>
<dbReference type="RefSeq" id="WP_259862688.1">
    <property type="nucleotide sequence ID" value="NZ_BAAAST010000011.1"/>
</dbReference>
<dbReference type="CDD" id="cd07039">
    <property type="entry name" value="TPP_PYR_POX"/>
    <property type="match status" value="1"/>
</dbReference>
<evidence type="ECO:0000256" key="3">
    <source>
        <dbReference type="RuleBase" id="RU362132"/>
    </source>
</evidence>
<feature type="coiled-coil region" evidence="4">
    <location>
        <begin position="338"/>
        <end position="365"/>
    </location>
</feature>
<dbReference type="Gene3D" id="3.40.50.970">
    <property type="match status" value="2"/>
</dbReference>
<dbReference type="PANTHER" id="PTHR42981">
    <property type="entry name" value="PYRUVATE DEHYDROGENASE [UBIQUINONE]"/>
    <property type="match status" value="1"/>
</dbReference>
<keyword evidence="4" id="KW-0175">Coiled coil</keyword>
<feature type="domain" description="Thiamine pyrophosphate enzyme N-terminal TPP-binding" evidence="7">
    <location>
        <begin position="5"/>
        <end position="117"/>
    </location>
</feature>
<dbReference type="SUPFAM" id="SSF52518">
    <property type="entry name" value="Thiamin diphosphate-binding fold (THDP-binding)"/>
    <property type="match status" value="2"/>
</dbReference>
<dbReference type="InterPro" id="IPR012001">
    <property type="entry name" value="Thiamin_PyroP_enz_TPP-bd_dom"/>
</dbReference>
<gene>
    <name evidence="8" type="ORF">Dfulv_11140</name>
</gene>
<evidence type="ECO:0000259" key="5">
    <source>
        <dbReference type="Pfam" id="PF00205"/>
    </source>
</evidence>
<dbReference type="InterPro" id="IPR029035">
    <property type="entry name" value="DHS-like_NAD/FAD-binding_dom"/>
</dbReference>
<evidence type="ECO:0000313" key="9">
    <source>
        <dbReference type="Proteomes" id="UP001059617"/>
    </source>
</evidence>
<dbReference type="SUPFAM" id="SSF52467">
    <property type="entry name" value="DHS-like NAD/FAD-binding domain"/>
    <property type="match status" value="1"/>
</dbReference>
<evidence type="ECO:0000259" key="7">
    <source>
        <dbReference type="Pfam" id="PF02776"/>
    </source>
</evidence>
<dbReference type="Gene3D" id="3.40.50.1220">
    <property type="entry name" value="TPP-binding domain"/>
    <property type="match status" value="1"/>
</dbReference>
<organism evidence="8 9">
    <name type="scientific">Dactylosporangium fulvum</name>
    <dbReference type="NCBI Taxonomy" id="53359"/>
    <lineage>
        <taxon>Bacteria</taxon>
        <taxon>Bacillati</taxon>
        <taxon>Actinomycetota</taxon>
        <taxon>Actinomycetes</taxon>
        <taxon>Micromonosporales</taxon>
        <taxon>Micromonosporaceae</taxon>
        <taxon>Dactylosporangium</taxon>
    </lineage>
</organism>
<dbReference type="CDD" id="cd02014">
    <property type="entry name" value="TPP_POX"/>
    <property type="match status" value="1"/>
</dbReference>
<feature type="domain" description="Thiamine pyrophosphate enzyme TPP-binding" evidence="6">
    <location>
        <begin position="392"/>
        <end position="540"/>
    </location>
</feature>
<dbReference type="Pfam" id="PF02776">
    <property type="entry name" value="TPP_enzyme_N"/>
    <property type="match status" value="1"/>
</dbReference>
<dbReference type="InterPro" id="IPR011766">
    <property type="entry name" value="TPP_enzyme_TPP-bd"/>
</dbReference>
<keyword evidence="9" id="KW-1185">Reference proteome</keyword>
<dbReference type="Proteomes" id="UP001059617">
    <property type="component" value="Chromosome"/>
</dbReference>
<feature type="domain" description="Thiamine pyrophosphate enzyme central" evidence="5">
    <location>
        <begin position="202"/>
        <end position="332"/>
    </location>
</feature>
<evidence type="ECO:0000256" key="4">
    <source>
        <dbReference type="SAM" id="Coils"/>
    </source>
</evidence>
<name>A0ABY5W5X2_9ACTN</name>